<protein>
    <submittedName>
        <fullName evidence="9">Acrosin-like isoform X1</fullName>
    </submittedName>
</protein>
<dbReference type="GO" id="GO:0004252">
    <property type="term" value="F:serine-type endopeptidase activity"/>
    <property type="evidence" value="ECO:0007669"/>
    <property type="project" value="InterPro"/>
</dbReference>
<dbReference type="FunFam" id="2.40.10.10:FF:000003">
    <property type="entry name" value="Transmembrane serine protease 3"/>
    <property type="match status" value="1"/>
</dbReference>
<feature type="chain" id="PRO_5027627530" evidence="6">
    <location>
        <begin position="22"/>
        <end position="532"/>
    </location>
</feature>
<dbReference type="PROSITE" id="PS50240">
    <property type="entry name" value="TRYPSIN_DOM"/>
    <property type="match status" value="1"/>
</dbReference>
<evidence type="ECO:0000256" key="2">
    <source>
        <dbReference type="ARBA" id="ARBA00022801"/>
    </source>
</evidence>
<evidence type="ECO:0000256" key="6">
    <source>
        <dbReference type="SAM" id="SignalP"/>
    </source>
</evidence>
<dbReference type="PANTHER" id="PTHR24252">
    <property type="entry name" value="ACROSIN-RELATED"/>
    <property type="match status" value="1"/>
</dbReference>
<keyword evidence="6" id="KW-0732">Signal</keyword>
<dbReference type="PRINTS" id="PR00722">
    <property type="entry name" value="CHYMOTRYPSIN"/>
</dbReference>
<feature type="region of interest" description="Disordered" evidence="5">
    <location>
        <begin position="334"/>
        <end position="462"/>
    </location>
</feature>
<keyword evidence="2" id="KW-0378">Hydrolase</keyword>
<dbReference type="GO" id="GO:0006508">
    <property type="term" value="P:proteolysis"/>
    <property type="evidence" value="ECO:0007669"/>
    <property type="project" value="UniProtKB-KW"/>
</dbReference>
<evidence type="ECO:0000256" key="1">
    <source>
        <dbReference type="ARBA" id="ARBA00022670"/>
    </source>
</evidence>
<dbReference type="OrthoDB" id="6339452at2759"/>
<dbReference type="GO" id="GO:0007340">
    <property type="term" value="P:acrosome reaction"/>
    <property type="evidence" value="ECO:0007669"/>
    <property type="project" value="TreeGrafter"/>
</dbReference>
<sequence>MASSLLLFFLPLLFMSRGVSARGNMVGNCSKRPLFNAKRSSRIVGGIDSLPGAWPWLVSIQKPSFSDYVHLCGGSLLNDKWIVTAAHCFNGQERKAYKFRIVAGANQLSDLGSQAEILSIRQLIIHRDYNPETERNDIALVEMDRPITFNNYIQPACFPDSSIHISEMDWCYTSGWGVTEEKSNEPADVLQEGRVEIIPLQRCNSSTWYNGAIGPYNLCAGYEQGGIDSCQGDGGGPLMCKEKTSSLFFVVGITSWGRGCAQALSPGVYTSTQYFHNWILKKIQPKITTQIPETSGWSLPSATSKPLPQFEKPTEIGKQEISDELMMEDENQGLWSEVKPEYKYEDNDTDDDEEEEEEEDENEEEDKDEQNEEENEEVNVEKENEEEYEEEGEDEEEVEEEVEGGDEVEEDEEKGTESSNSDEVSTAFLQVAVSSPQEPFSKHARRNSFISTPPPQGISRRRMDNTMQQACAIFRCDTPQIMWVTASGDRLWEYAYYWWSRCPAWSLAMVSQHPDPFQERTSTLVWGVSHQH</sequence>
<evidence type="ECO:0000256" key="3">
    <source>
        <dbReference type="ARBA" id="ARBA00022825"/>
    </source>
</evidence>
<organism evidence="8 9">
    <name type="scientific">Geotrypetes seraphini</name>
    <name type="common">Gaboon caecilian</name>
    <name type="synonym">Caecilia seraphini</name>
    <dbReference type="NCBI Taxonomy" id="260995"/>
    <lineage>
        <taxon>Eukaryota</taxon>
        <taxon>Metazoa</taxon>
        <taxon>Chordata</taxon>
        <taxon>Craniata</taxon>
        <taxon>Vertebrata</taxon>
        <taxon>Euteleostomi</taxon>
        <taxon>Amphibia</taxon>
        <taxon>Gymnophiona</taxon>
        <taxon>Geotrypetes</taxon>
    </lineage>
</organism>
<dbReference type="GeneID" id="117367084"/>
<reference evidence="9" key="1">
    <citation type="submission" date="2025-08" db="UniProtKB">
        <authorList>
            <consortium name="RefSeq"/>
        </authorList>
    </citation>
    <scope>IDENTIFICATION</scope>
</reference>
<dbReference type="InParanoid" id="A0A6P8SAS9"/>
<dbReference type="Gene3D" id="2.40.10.10">
    <property type="entry name" value="Trypsin-like serine proteases"/>
    <property type="match status" value="2"/>
</dbReference>
<keyword evidence="3" id="KW-0720">Serine protease</keyword>
<dbReference type="FunCoup" id="A0A6P8SAS9">
    <property type="interactions" value="79"/>
</dbReference>
<accession>A0A6P8SAS9</accession>
<dbReference type="InterPro" id="IPR001254">
    <property type="entry name" value="Trypsin_dom"/>
</dbReference>
<dbReference type="CDD" id="cd00190">
    <property type="entry name" value="Tryp_SPc"/>
    <property type="match status" value="1"/>
</dbReference>
<name>A0A6P8SAS9_GEOSA</name>
<dbReference type="InterPro" id="IPR043504">
    <property type="entry name" value="Peptidase_S1_PA_chymotrypsin"/>
</dbReference>
<dbReference type="InterPro" id="IPR009003">
    <property type="entry name" value="Peptidase_S1_PA"/>
</dbReference>
<evidence type="ECO:0000313" key="8">
    <source>
        <dbReference type="Proteomes" id="UP000515159"/>
    </source>
</evidence>
<feature type="compositionally biased region" description="Polar residues" evidence="5">
    <location>
        <begin position="418"/>
        <end position="438"/>
    </location>
</feature>
<dbReference type="Pfam" id="PF00089">
    <property type="entry name" value="Trypsin"/>
    <property type="match status" value="1"/>
</dbReference>
<dbReference type="SUPFAM" id="SSF50494">
    <property type="entry name" value="Trypsin-like serine proteases"/>
    <property type="match status" value="1"/>
</dbReference>
<dbReference type="AlphaFoldDB" id="A0A6P8SAS9"/>
<proteinExistence type="predicted"/>
<keyword evidence="1" id="KW-0645">Protease</keyword>
<dbReference type="PROSITE" id="PS00134">
    <property type="entry name" value="TRYPSIN_HIS"/>
    <property type="match status" value="1"/>
</dbReference>
<evidence type="ECO:0000259" key="7">
    <source>
        <dbReference type="PROSITE" id="PS50240"/>
    </source>
</evidence>
<dbReference type="PANTHER" id="PTHR24252:SF8">
    <property type="entry name" value="ACROSIN"/>
    <property type="match status" value="1"/>
</dbReference>
<evidence type="ECO:0000313" key="9">
    <source>
        <dbReference type="RefSeq" id="XP_033815217.1"/>
    </source>
</evidence>
<keyword evidence="4" id="KW-1015">Disulfide bond</keyword>
<dbReference type="Proteomes" id="UP000515159">
    <property type="component" value="Chromosome 9"/>
</dbReference>
<dbReference type="SMART" id="SM00020">
    <property type="entry name" value="Tryp_SPc"/>
    <property type="match status" value="1"/>
</dbReference>
<dbReference type="RefSeq" id="XP_033815217.1">
    <property type="nucleotide sequence ID" value="XM_033959326.1"/>
</dbReference>
<evidence type="ECO:0000256" key="4">
    <source>
        <dbReference type="ARBA" id="ARBA00023157"/>
    </source>
</evidence>
<evidence type="ECO:0000256" key="5">
    <source>
        <dbReference type="SAM" id="MobiDB-lite"/>
    </source>
</evidence>
<feature type="domain" description="Peptidase S1" evidence="7">
    <location>
        <begin position="43"/>
        <end position="284"/>
    </location>
</feature>
<gene>
    <name evidence="9" type="primary">LOC117367084</name>
</gene>
<feature type="compositionally biased region" description="Acidic residues" evidence="5">
    <location>
        <begin position="347"/>
        <end position="414"/>
    </location>
</feature>
<feature type="signal peptide" evidence="6">
    <location>
        <begin position="1"/>
        <end position="21"/>
    </location>
</feature>
<dbReference type="InterPro" id="IPR001314">
    <property type="entry name" value="Peptidase_S1A"/>
</dbReference>
<keyword evidence="8" id="KW-1185">Reference proteome</keyword>
<dbReference type="KEGG" id="gsh:117367084"/>
<dbReference type="InterPro" id="IPR018114">
    <property type="entry name" value="TRYPSIN_HIS"/>
</dbReference>